<dbReference type="GO" id="GO:0003676">
    <property type="term" value="F:nucleic acid binding"/>
    <property type="evidence" value="ECO:0007669"/>
    <property type="project" value="InterPro"/>
</dbReference>
<evidence type="ECO:0000259" key="1">
    <source>
        <dbReference type="Pfam" id="PF13358"/>
    </source>
</evidence>
<dbReference type="InterPro" id="IPR036397">
    <property type="entry name" value="RNaseH_sf"/>
</dbReference>
<name>A0A284VUD3_9EURY</name>
<dbReference type="Gene3D" id="3.30.420.10">
    <property type="entry name" value="Ribonuclease H-like superfamily/Ribonuclease H"/>
    <property type="match status" value="1"/>
</dbReference>
<organism evidence="2 3">
    <name type="scientific">Candidatus Methanoperedens nitratireducens</name>
    <dbReference type="NCBI Taxonomy" id="1392998"/>
    <lineage>
        <taxon>Archaea</taxon>
        <taxon>Methanobacteriati</taxon>
        <taxon>Methanobacteriota</taxon>
        <taxon>Stenosarchaea group</taxon>
        <taxon>Methanomicrobia</taxon>
        <taxon>Methanosarcinales</taxon>
        <taxon>ANME-2 cluster</taxon>
        <taxon>Candidatus Methanoperedentaceae</taxon>
        <taxon>Candidatus Methanoperedens</taxon>
    </lineage>
</organism>
<dbReference type="Proteomes" id="UP000218615">
    <property type="component" value="Unassembled WGS sequence"/>
</dbReference>
<evidence type="ECO:0000313" key="2">
    <source>
        <dbReference type="EMBL" id="SNQ62783.1"/>
    </source>
</evidence>
<dbReference type="AlphaFoldDB" id="A0A284VUD3"/>
<dbReference type="EMBL" id="FZMP01000238">
    <property type="protein sequence ID" value="SNQ62783.1"/>
    <property type="molecule type" value="Genomic_DNA"/>
</dbReference>
<sequence>MVVVEDESIFNYETKIRAVWAVKGSRPFILTTGSHIHTVWFGSLSEDGTQLFRQYPNADSDSFLDYLNHLRRKYPKMILFLDKATYHRKEKRVIVYLKKHRKTIRVRWFPTGFPEANPIEECWRQGKDTVLGSTLPQSLEDLKRQTTKYYRTNRFKLDLYKYLCH</sequence>
<evidence type="ECO:0000313" key="3">
    <source>
        <dbReference type="Proteomes" id="UP000218615"/>
    </source>
</evidence>
<dbReference type="Pfam" id="PF13358">
    <property type="entry name" value="DDE_3"/>
    <property type="match status" value="1"/>
</dbReference>
<protein>
    <submittedName>
        <fullName evidence="2">Transposase</fullName>
    </submittedName>
</protein>
<dbReference type="RefSeq" id="WP_096207301.1">
    <property type="nucleotide sequence ID" value="NZ_FZMP01000238.1"/>
</dbReference>
<gene>
    <name evidence="2" type="ORF">MNV_880008</name>
</gene>
<proteinExistence type="predicted"/>
<dbReference type="OrthoDB" id="195008at2157"/>
<accession>A0A284VUD3</accession>
<dbReference type="InterPro" id="IPR038717">
    <property type="entry name" value="Tc1-like_DDE_dom"/>
</dbReference>
<keyword evidence="3" id="KW-1185">Reference proteome</keyword>
<reference evidence="3" key="1">
    <citation type="submission" date="2017-06" db="EMBL/GenBank/DDBJ databases">
        <authorList>
            <person name="Cremers G."/>
        </authorList>
    </citation>
    <scope>NUCLEOTIDE SEQUENCE [LARGE SCALE GENOMIC DNA]</scope>
</reference>
<feature type="domain" description="Tc1-like transposase DDE" evidence="1">
    <location>
        <begin position="2"/>
        <end position="143"/>
    </location>
</feature>